<evidence type="ECO:0000313" key="2">
    <source>
        <dbReference type="Proteomes" id="UP000784294"/>
    </source>
</evidence>
<dbReference type="Proteomes" id="UP000784294">
    <property type="component" value="Unassembled WGS sequence"/>
</dbReference>
<gene>
    <name evidence="1" type="ORF">PXEA_LOCUS1218</name>
</gene>
<organism evidence="1 2">
    <name type="scientific">Protopolystoma xenopodis</name>
    <dbReference type="NCBI Taxonomy" id="117903"/>
    <lineage>
        <taxon>Eukaryota</taxon>
        <taxon>Metazoa</taxon>
        <taxon>Spiralia</taxon>
        <taxon>Lophotrochozoa</taxon>
        <taxon>Platyhelminthes</taxon>
        <taxon>Monogenea</taxon>
        <taxon>Polyopisthocotylea</taxon>
        <taxon>Polystomatidea</taxon>
        <taxon>Polystomatidae</taxon>
        <taxon>Protopolystoma</taxon>
    </lineage>
</organism>
<dbReference type="EMBL" id="CAAALY010002459">
    <property type="protein sequence ID" value="VEL07778.1"/>
    <property type="molecule type" value="Genomic_DNA"/>
</dbReference>
<keyword evidence="2" id="KW-1185">Reference proteome</keyword>
<reference evidence="1" key="1">
    <citation type="submission" date="2018-11" db="EMBL/GenBank/DDBJ databases">
        <authorList>
            <consortium name="Pathogen Informatics"/>
        </authorList>
    </citation>
    <scope>NUCLEOTIDE SEQUENCE</scope>
</reference>
<evidence type="ECO:0000313" key="1">
    <source>
        <dbReference type="EMBL" id="VEL07778.1"/>
    </source>
</evidence>
<dbReference type="AlphaFoldDB" id="A0A3S4ZNG0"/>
<name>A0A3S4ZNG0_9PLAT</name>
<protein>
    <submittedName>
        <fullName evidence="1">Uncharacterized protein</fullName>
    </submittedName>
</protein>
<proteinExistence type="predicted"/>
<accession>A0A3S4ZNG0</accession>
<sequence length="94" mass="11208">DLRDAIEVTRAFHRWERYSCVESPGVKVEGQDELFYFTFLQDISESTEISHLIQQTSRIYTSYSDRLKKFQDHWRREKHLFSPNKIKGSNLPIG</sequence>
<comment type="caution">
    <text evidence="1">The sequence shown here is derived from an EMBL/GenBank/DDBJ whole genome shotgun (WGS) entry which is preliminary data.</text>
</comment>
<feature type="non-terminal residue" evidence="1">
    <location>
        <position position="1"/>
    </location>
</feature>